<evidence type="ECO:0000313" key="2">
    <source>
        <dbReference type="EMBL" id="WDE07990.1"/>
    </source>
</evidence>
<dbReference type="EMBL" id="CP059733">
    <property type="protein sequence ID" value="WDE07990.1"/>
    <property type="molecule type" value="Genomic_DNA"/>
</dbReference>
<dbReference type="AlphaFoldDB" id="A0AAE9Z753"/>
<reference evidence="2 3" key="1">
    <citation type="journal article" date="2015" name="Genome Announc.">
        <title>Draft Genome Sequences of Marine Isolates of Thalassomonas viridans and Thalassomonas actiniarum.</title>
        <authorList>
            <person name="Olonade I."/>
            <person name="van Zyl L.J."/>
            <person name="Trindade M."/>
        </authorList>
    </citation>
    <scope>NUCLEOTIDE SEQUENCE [LARGE SCALE GENOMIC DNA]</scope>
    <source>
        <strain evidence="2 3">XOM25</strain>
    </source>
</reference>
<reference evidence="2 3" key="2">
    <citation type="journal article" date="2022" name="Mar. Drugs">
        <title>Bioassay-Guided Fractionation Leads to the Detection of Cholic Acid Generated by the Rare Thalassomonas sp.</title>
        <authorList>
            <person name="Pheiffer F."/>
            <person name="Schneider Y.K."/>
            <person name="Hansen E.H."/>
            <person name="Andersen J.H."/>
            <person name="Isaksson J."/>
            <person name="Busche T."/>
            <person name="R C."/>
            <person name="Kalinowski J."/>
            <person name="Zyl L.V."/>
            <person name="Trindade M."/>
        </authorList>
    </citation>
    <scope>NUCLEOTIDE SEQUENCE [LARGE SCALE GENOMIC DNA]</scope>
    <source>
        <strain evidence="2 3">XOM25</strain>
    </source>
</reference>
<name>A0AAE9Z753_9GAMM</name>
<feature type="compositionally biased region" description="Basic and acidic residues" evidence="1">
    <location>
        <begin position="32"/>
        <end position="42"/>
    </location>
</feature>
<dbReference type="Proteomes" id="UP000032352">
    <property type="component" value="Chromosome"/>
</dbReference>
<keyword evidence="3" id="KW-1185">Reference proteome</keyword>
<dbReference type="RefSeq" id="WP_152647191.1">
    <property type="nucleotide sequence ID" value="NZ_CP059733.1"/>
</dbReference>
<organism evidence="2 3">
    <name type="scientific">Thalassomonas viridans</name>
    <dbReference type="NCBI Taxonomy" id="137584"/>
    <lineage>
        <taxon>Bacteria</taxon>
        <taxon>Pseudomonadati</taxon>
        <taxon>Pseudomonadota</taxon>
        <taxon>Gammaproteobacteria</taxon>
        <taxon>Alteromonadales</taxon>
        <taxon>Colwelliaceae</taxon>
        <taxon>Thalassomonas</taxon>
    </lineage>
</organism>
<accession>A0AAE9Z753</accession>
<feature type="region of interest" description="Disordered" evidence="1">
    <location>
        <begin position="1"/>
        <end position="42"/>
    </location>
</feature>
<feature type="compositionally biased region" description="Polar residues" evidence="1">
    <location>
        <begin position="1"/>
        <end position="15"/>
    </location>
</feature>
<evidence type="ECO:0000313" key="3">
    <source>
        <dbReference type="Proteomes" id="UP000032352"/>
    </source>
</evidence>
<dbReference type="KEGG" id="tvd:SG34_014505"/>
<sequence length="596" mass="65261">MQPTPLLTPTRSDSLISVPDISDSHSNAESAQSKEQKHEVQQDVKLLHASLSPQKEDVDAQQHKANALANVSQQHSDVMASHANKHLGMPQQHLVPLPSPDEVIVLNPVHRYEDYTDLITATQGQILKGGSEILIGDDGSISFPKEISQKQREITQINYMKLLTKGYGDEIARDIQLTFLNKDTRITPDLVQKMERFAVSMDGGGGTQHSQQDFVNLSKDPDFQALLKQEKQWKAADSTLSYVKEKIIDGIKGLKDAVTDALVSSVPVIGTPLKFLKENSSGDGMRLDSLYNGAAGPNRFANEVLGSLTGKIEDQQLAMGTKSAISSVVTGVTKAIPPVHMASHLVSKGVSTVVHSAVSSTTKHLANQASHLVVKGGMDYDNEHLHSRRVLLDNGLSTKMSHKSSVYALMLHLSTPFKTPEEIDALVESDENLTEENLLAAQAAKKQMITELGGDIRLLNGTLAKDPNTDLQLLRLMTRPQPNSAMTMLIDYANSGEEPSAQDIREFKKMTGGDVKGFSLTDLLGSSQVKTEKGFNYHNAAILATRIEEKADFDYKFYEGRGFNAIMKESPPMAPVQQQQELVHSDSLHLDSESEK</sequence>
<feature type="compositionally biased region" description="Basic and acidic residues" evidence="1">
    <location>
        <begin position="583"/>
        <end position="596"/>
    </location>
</feature>
<feature type="region of interest" description="Disordered" evidence="1">
    <location>
        <begin position="571"/>
        <end position="596"/>
    </location>
</feature>
<proteinExistence type="predicted"/>
<evidence type="ECO:0000256" key="1">
    <source>
        <dbReference type="SAM" id="MobiDB-lite"/>
    </source>
</evidence>
<gene>
    <name evidence="2" type="ORF">SG34_014505</name>
</gene>
<protein>
    <submittedName>
        <fullName evidence="2">Uncharacterized protein</fullName>
    </submittedName>
</protein>